<reference evidence="6" key="1">
    <citation type="submission" date="2022-07" db="EMBL/GenBank/DDBJ databases">
        <title>Genome Sequence of Leucocoprinus birnbaumii.</title>
        <authorList>
            <person name="Buettner E."/>
        </authorList>
    </citation>
    <scope>NUCLEOTIDE SEQUENCE</scope>
    <source>
        <strain evidence="6">VT141</strain>
    </source>
</reference>
<dbReference type="InterPro" id="IPR012967">
    <property type="entry name" value="COMT_dimerisation"/>
</dbReference>
<dbReference type="Proteomes" id="UP001213000">
    <property type="component" value="Unassembled WGS sequence"/>
</dbReference>
<comment type="caution">
    <text evidence="6">The sequence shown here is derived from an EMBL/GenBank/DDBJ whole genome shotgun (WGS) entry which is preliminary data.</text>
</comment>
<dbReference type="PANTHER" id="PTHR43712:SF2">
    <property type="entry name" value="O-METHYLTRANSFERASE CICE"/>
    <property type="match status" value="1"/>
</dbReference>
<feature type="domain" description="O-methyltransferase dimerisation" evidence="5">
    <location>
        <begin position="155"/>
        <end position="231"/>
    </location>
</feature>
<dbReference type="PANTHER" id="PTHR43712">
    <property type="entry name" value="PUTATIVE (AFU_ORTHOLOGUE AFUA_4G14580)-RELATED"/>
    <property type="match status" value="1"/>
</dbReference>
<keyword evidence="1" id="KW-0489">Methyltransferase</keyword>
<evidence type="ECO:0000313" key="6">
    <source>
        <dbReference type="EMBL" id="KAJ3567382.1"/>
    </source>
</evidence>
<dbReference type="InterPro" id="IPR029063">
    <property type="entry name" value="SAM-dependent_MTases_sf"/>
</dbReference>
<evidence type="ECO:0000256" key="3">
    <source>
        <dbReference type="ARBA" id="ARBA00022691"/>
    </source>
</evidence>
<gene>
    <name evidence="6" type="ORF">NP233_g6407</name>
</gene>
<dbReference type="InterPro" id="IPR036388">
    <property type="entry name" value="WH-like_DNA-bd_sf"/>
</dbReference>
<dbReference type="GO" id="GO:0046983">
    <property type="term" value="F:protein dimerization activity"/>
    <property type="evidence" value="ECO:0007669"/>
    <property type="project" value="InterPro"/>
</dbReference>
<dbReference type="EMBL" id="JANIEX010000417">
    <property type="protein sequence ID" value="KAJ3567382.1"/>
    <property type="molecule type" value="Genomic_DNA"/>
</dbReference>
<dbReference type="Gene3D" id="3.40.50.150">
    <property type="entry name" value="Vaccinia Virus protein VP39"/>
    <property type="match status" value="1"/>
</dbReference>
<accession>A0AAD5VTW7</accession>
<sequence>MWDSPGEISSYESAENGRHGSSDDERTFKYGIKLTFNWAQRTMSMPATSTSQDPMLIPSPSNSAWPIIQPAKKATTTTADPLSAIVSIISSSTKELQMLYAENGSQTPRLDEPLTGGASSYTGRVAELSELIVAAANQLIATVRDPKEVLWEDVTSMFMSAALGFVVDVDIPDVLEEAPNQALHVRDIASAVDCDQAYVVRILRYLASRHVFREVTPDVFANNRLSSALIKRNGKTVSEMKSEPMEKFTDAGFAALIGELGGEALKSSSAIGEFVKSRGKAGATPFNIAWETEKPLWEWYELPENAWRHKRFNAAMKGLNLFFDDQVFLNGESLILVPIHLANSFHSVRLE</sequence>
<feature type="region of interest" description="Disordered" evidence="4">
    <location>
        <begin position="1"/>
        <end position="25"/>
    </location>
</feature>
<dbReference type="SUPFAM" id="SSF46785">
    <property type="entry name" value="Winged helix' DNA-binding domain"/>
    <property type="match status" value="1"/>
</dbReference>
<organism evidence="6 7">
    <name type="scientific">Leucocoprinus birnbaumii</name>
    <dbReference type="NCBI Taxonomy" id="56174"/>
    <lineage>
        <taxon>Eukaryota</taxon>
        <taxon>Fungi</taxon>
        <taxon>Dikarya</taxon>
        <taxon>Basidiomycota</taxon>
        <taxon>Agaricomycotina</taxon>
        <taxon>Agaricomycetes</taxon>
        <taxon>Agaricomycetidae</taxon>
        <taxon>Agaricales</taxon>
        <taxon>Agaricineae</taxon>
        <taxon>Agaricaceae</taxon>
        <taxon>Leucocoprinus</taxon>
    </lineage>
</organism>
<keyword evidence="3" id="KW-0949">S-adenosyl-L-methionine</keyword>
<feature type="compositionally biased region" description="Basic and acidic residues" evidence="4">
    <location>
        <begin position="15"/>
        <end position="25"/>
    </location>
</feature>
<dbReference type="AlphaFoldDB" id="A0AAD5VTW7"/>
<evidence type="ECO:0000256" key="2">
    <source>
        <dbReference type="ARBA" id="ARBA00022679"/>
    </source>
</evidence>
<protein>
    <recommendedName>
        <fullName evidence="5">O-methyltransferase dimerisation domain-containing protein</fullName>
    </recommendedName>
</protein>
<dbReference type="Gene3D" id="1.10.10.10">
    <property type="entry name" value="Winged helix-like DNA-binding domain superfamily/Winged helix DNA-binding domain"/>
    <property type="match status" value="1"/>
</dbReference>
<evidence type="ECO:0000256" key="1">
    <source>
        <dbReference type="ARBA" id="ARBA00022603"/>
    </source>
</evidence>
<name>A0AAD5VTW7_9AGAR</name>
<dbReference type="InterPro" id="IPR036390">
    <property type="entry name" value="WH_DNA-bd_sf"/>
</dbReference>
<evidence type="ECO:0000256" key="4">
    <source>
        <dbReference type="SAM" id="MobiDB-lite"/>
    </source>
</evidence>
<proteinExistence type="predicted"/>
<evidence type="ECO:0000259" key="5">
    <source>
        <dbReference type="Pfam" id="PF08100"/>
    </source>
</evidence>
<dbReference type="GO" id="GO:0032259">
    <property type="term" value="P:methylation"/>
    <property type="evidence" value="ECO:0007669"/>
    <property type="project" value="UniProtKB-KW"/>
</dbReference>
<keyword evidence="2" id="KW-0808">Transferase</keyword>
<keyword evidence="7" id="KW-1185">Reference proteome</keyword>
<dbReference type="Pfam" id="PF08100">
    <property type="entry name" value="Dimerisation"/>
    <property type="match status" value="1"/>
</dbReference>
<evidence type="ECO:0000313" key="7">
    <source>
        <dbReference type="Proteomes" id="UP001213000"/>
    </source>
</evidence>
<dbReference type="GO" id="GO:0008168">
    <property type="term" value="F:methyltransferase activity"/>
    <property type="evidence" value="ECO:0007669"/>
    <property type="project" value="UniProtKB-KW"/>
</dbReference>